<comment type="caution">
    <text evidence="4">The sequence shown here is derived from an EMBL/GenBank/DDBJ whole genome shotgun (WGS) entry which is preliminary data.</text>
</comment>
<evidence type="ECO:0000256" key="1">
    <source>
        <dbReference type="ARBA" id="ARBA00022723"/>
    </source>
</evidence>
<keyword evidence="1" id="KW-0479">Metal-binding</keyword>
<dbReference type="InterPro" id="IPR013785">
    <property type="entry name" value="Aldolase_TIM"/>
</dbReference>
<dbReference type="InterPro" id="IPR011060">
    <property type="entry name" value="RibuloseP-bd_barrel"/>
</dbReference>
<evidence type="ECO:0000256" key="2">
    <source>
        <dbReference type="ARBA" id="ARBA00023235"/>
    </source>
</evidence>
<dbReference type="InterPro" id="IPR000056">
    <property type="entry name" value="Ribul_P_3_epim-like"/>
</dbReference>
<dbReference type="EMBL" id="CAXAQS010000317">
    <property type="protein sequence ID" value="CAK9251088.1"/>
    <property type="molecule type" value="Genomic_DNA"/>
</dbReference>
<dbReference type="Pfam" id="PF00834">
    <property type="entry name" value="Ribul_P_3_epim"/>
    <property type="match status" value="1"/>
</dbReference>
<organism evidence="4 5">
    <name type="scientific">Sphagnum jensenii</name>
    <dbReference type="NCBI Taxonomy" id="128206"/>
    <lineage>
        <taxon>Eukaryota</taxon>
        <taxon>Viridiplantae</taxon>
        <taxon>Streptophyta</taxon>
        <taxon>Embryophyta</taxon>
        <taxon>Bryophyta</taxon>
        <taxon>Sphagnophytina</taxon>
        <taxon>Sphagnopsida</taxon>
        <taxon>Sphagnales</taxon>
        <taxon>Sphagnaceae</taxon>
        <taxon>Sphagnum</taxon>
    </lineage>
</organism>
<protein>
    <submittedName>
        <fullName evidence="4">Uncharacterized protein</fullName>
    </submittedName>
</protein>
<evidence type="ECO:0000313" key="4">
    <source>
        <dbReference type="EMBL" id="CAK9251088.1"/>
    </source>
</evidence>
<feature type="region of interest" description="Disordered" evidence="3">
    <location>
        <begin position="45"/>
        <end position="65"/>
    </location>
</feature>
<dbReference type="SUPFAM" id="SSF51366">
    <property type="entry name" value="Ribulose-phoshate binding barrel"/>
    <property type="match status" value="1"/>
</dbReference>
<keyword evidence="5" id="KW-1185">Reference proteome</keyword>
<evidence type="ECO:0000256" key="3">
    <source>
        <dbReference type="SAM" id="MobiDB-lite"/>
    </source>
</evidence>
<gene>
    <name evidence="4" type="ORF">CSSPJE1EN1_LOCUS26466</name>
</gene>
<reference evidence="4" key="1">
    <citation type="submission" date="2024-02" db="EMBL/GenBank/DDBJ databases">
        <authorList>
            <consortium name="ELIXIR-Norway"/>
            <consortium name="Elixir Norway"/>
        </authorList>
    </citation>
    <scope>NUCLEOTIDE SEQUENCE</scope>
</reference>
<evidence type="ECO:0000313" key="5">
    <source>
        <dbReference type="Proteomes" id="UP001497444"/>
    </source>
</evidence>
<dbReference type="Proteomes" id="UP001497444">
    <property type="component" value="Unassembled WGS sequence"/>
</dbReference>
<proteinExistence type="predicted"/>
<dbReference type="Gene3D" id="3.20.20.70">
    <property type="entry name" value="Aldolase class I"/>
    <property type="match status" value="1"/>
</dbReference>
<accession>A0ABP0V9K6</accession>
<keyword evidence="2" id="KW-0413">Isomerase</keyword>
<name>A0ABP0V9K6_9BRYO</name>
<sequence length="153" mass="16691">MPMQKLREAKALIKASGYDIRLEVDGGVGVVNIKEVAEAGADMFGTMKDDSSSQNKKNRKGLSEATKNYLNSVHKDGRTAQISSAERWRTWRGVLRAGYGVPPPIVLRWTDGLMPDCIILPAAVSDFILPHDRDRVNLAVDDSSSPKGVQGLV</sequence>